<reference evidence="1 2" key="1">
    <citation type="submission" date="2023-08" db="EMBL/GenBank/DDBJ databases">
        <title>Black Yeasts Isolated from many extreme environments.</title>
        <authorList>
            <person name="Coleine C."/>
            <person name="Stajich J.E."/>
            <person name="Selbmann L."/>
        </authorList>
    </citation>
    <scope>NUCLEOTIDE SEQUENCE [LARGE SCALE GENOMIC DNA]</scope>
    <source>
        <strain evidence="1 2">CCFEE 5935</strain>
    </source>
</reference>
<evidence type="ECO:0000313" key="2">
    <source>
        <dbReference type="Proteomes" id="UP001337655"/>
    </source>
</evidence>
<dbReference type="RefSeq" id="XP_064662514.1">
    <property type="nucleotide sequence ID" value="XM_064799759.1"/>
</dbReference>
<keyword evidence="2" id="KW-1185">Reference proteome</keyword>
<accession>A0AAV9PIS8</accession>
<dbReference type="Proteomes" id="UP001337655">
    <property type="component" value="Unassembled WGS sequence"/>
</dbReference>
<protein>
    <submittedName>
        <fullName evidence="1">Uncharacterized protein</fullName>
    </submittedName>
</protein>
<sequence length="223" mass="23220">MSLTDDTTELESGALVENNKTHAHNIVKTLYSDVATPHPDVDLVYKYGAITAAGYFALGGGDTKIINFVDRCEAANNDKTFANGVKCAVSGAAAVGAHVFAFLAGAAYGTGSIAYIAGVARQVTGAGGLNPGNDQNPGKRDLLEISGRASCPTAFPITTDSYWPGGTAGVKLSAEIDCTQFSQDEATIMSILTGQVAQGMVDGNAWQAQVTYYTNRNNKNVVL</sequence>
<dbReference type="GeneID" id="89923847"/>
<name>A0AAV9PIS8_9PEZI</name>
<proteinExistence type="predicted"/>
<comment type="caution">
    <text evidence="1">The sequence shown here is derived from an EMBL/GenBank/DDBJ whole genome shotgun (WGS) entry which is preliminary data.</text>
</comment>
<organism evidence="1 2">
    <name type="scientific">Saxophila tyrrhenica</name>
    <dbReference type="NCBI Taxonomy" id="1690608"/>
    <lineage>
        <taxon>Eukaryota</taxon>
        <taxon>Fungi</taxon>
        <taxon>Dikarya</taxon>
        <taxon>Ascomycota</taxon>
        <taxon>Pezizomycotina</taxon>
        <taxon>Dothideomycetes</taxon>
        <taxon>Dothideomycetidae</taxon>
        <taxon>Mycosphaerellales</taxon>
        <taxon>Extremaceae</taxon>
        <taxon>Saxophila</taxon>
    </lineage>
</organism>
<dbReference type="EMBL" id="JAVRRT010000003">
    <property type="protein sequence ID" value="KAK5173819.1"/>
    <property type="molecule type" value="Genomic_DNA"/>
</dbReference>
<evidence type="ECO:0000313" key="1">
    <source>
        <dbReference type="EMBL" id="KAK5173819.1"/>
    </source>
</evidence>
<dbReference type="AlphaFoldDB" id="A0AAV9PIS8"/>
<gene>
    <name evidence="1" type="ORF">LTR77_002500</name>
</gene>